<sequence length="376" mass="43258">MEMIISSINENLGTNSVRCEMSQYIADRFASQKYRFNSDFVRTPSAAILFFYYLSDVLATDKYEQYTRELLVDTFRILLKTKKGVNESIVSGNAWIFSHLVDKDMININLDNNLADIDLLICNDVQTKFSNNLVHGGLLSKASYLTDRLRNTACNINKHKIAESLAYVVEEIDYRLTLKDKHNITVAHLEELQRIFFYMNKLYPEKIYRVKQESIFSSVVPKVLTSFNSLIRGDISYFNLLEDMALTLGIYNSLLRFAGNKMLSEDVPDLSGYIKNINLDIIKSETIKKPYAAIKCMKLLLNIRPLYKELYEYNTLLHRLYDALSLFSLSRQPGHFSSNIGFPNIGFSGAIGIGLALLEFESNKKIDWEDVFMLYS</sequence>
<gene>
    <name evidence="1" type="ORF">SAMN05661012_05880</name>
    <name evidence="2" type="ORF">SR876_00440</name>
</gene>
<proteinExistence type="predicted"/>
<keyword evidence="4" id="KW-1185">Reference proteome</keyword>
<dbReference type="STRING" id="1004.SAMN05661012_05880"/>
<dbReference type="Proteomes" id="UP000183788">
    <property type="component" value="Unassembled WGS sequence"/>
</dbReference>
<evidence type="ECO:0000313" key="1">
    <source>
        <dbReference type="EMBL" id="SFW86294.1"/>
    </source>
</evidence>
<dbReference type="EMBL" id="FPIZ01000028">
    <property type="protein sequence ID" value="SFW86294.1"/>
    <property type="molecule type" value="Genomic_DNA"/>
</dbReference>
<reference evidence="1 3" key="1">
    <citation type="submission" date="2016-11" db="EMBL/GenBank/DDBJ databases">
        <authorList>
            <person name="Jaros S."/>
            <person name="Januszkiewicz K."/>
            <person name="Wedrychowicz H."/>
        </authorList>
    </citation>
    <scope>NUCLEOTIDE SEQUENCE [LARGE SCALE GENOMIC DNA]</scope>
    <source>
        <strain evidence="1 3">DSM 784</strain>
    </source>
</reference>
<protein>
    <recommendedName>
        <fullName evidence="5">Lanthionine synthetase C-like protein</fullName>
    </recommendedName>
</protein>
<organism evidence="1 3">
    <name type="scientific">Chitinophaga sancti</name>
    <dbReference type="NCBI Taxonomy" id="1004"/>
    <lineage>
        <taxon>Bacteria</taxon>
        <taxon>Pseudomonadati</taxon>
        <taxon>Bacteroidota</taxon>
        <taxon>Chitinophagia</taxon>
        <taxon>Chitinophagales</taxon>
        <taxon>Chitinophagaceae</taxon>
        <taxon>Chitinophaga</taxon>
    </lineage>
</organism>
<accession>A0A1K1SPT0</accession>
<evidence type="ECO:0000313" key="2">
    <source>
        <dbReference type="EMBL" id="WQG89945.1"/>
    </source>
</evidence>
<dbReference type="RefSeq" id="WP_143150936.1">
    <property type="nucleotide sequence ID" value="NZ_CP139972.1"/>
</dbReference>
<evidence type="ECO:0008006" key="5">
    <source>
        <dbReference type="Google" id="ProtNLM"/>
    </source>
</evidence>
<evidence type="ECO:0000313" key="4">
    <source>
        <dbReference type="Proteomes" id="UP001326715"/>
    </source>
</evidence>
<dbReference type="OrthoDB" id="1092992at2"/>
<reference evidence="2 4" key="2">
    <citation type="submission" date="2023-11" db="EMBL/GenBank/DDBJ databases">
        <title>MicrobeMod: A computational toolkit for identifying prokaryotic methylation and restriction-modification with nanopore sequencing.</title>
        <authorList>
            <person name="Crits-Christoph A."/>
            <person name="Kang S.C."/>
            <person name="Lee H."/>
            <person name="Ostrov N."/>
        </authorList>
    </citation>
    <scope>NUCLEOTIDE SEQUENCE [LARGE SCALE GENOMIC DNA]</scope>
    <source>
        <strain evidence="2 4">ATCC 23090</strain>
    </source>
</reference>
<name>A0A1K1SPT0_9BACT</name>
<dbReference type="AlphaFoldDB" id="A0A1K1SPT0"/>
<dbReference type="EMBL" id="CP140154">
    <property type="protein sequence ID" value="WQG89945.1"/>
    <property type="molecule type" value="Genomic_DNA"/>
</dbReference>
<evidence type="ECO:0000313" key="3">
    <source>
        <dbReference type="Proteomes" id="UP000183788"/>
    </source>
</evidence>
<dbReference type="Proteomes" id="UP001326715">
    <property type="component" value="Chromosome"/>
</dbReference>